<dbReference type="NCBIfam" id="NF006596">
    <property type="entry name" value="PRK09133.1"/>
    <property type="match status" value="1"/>
</dbReference>
<keyword evidence="3" id="KW-0479">Metal-binding</keyword>
<dbReference type="PROSITE" id="PS00758">
    <property type="entry name" value="ARGE_DAPE_CPG2_1"/>
    <property type="match status" value="1"/>
</dbReference>
<evidence type="ECO:0000256" key="6">
    <source>
        <dbReference type="SAM" id="SignalP"/>
    </source>
</evidence>
<feature type="domain" description="Peptidase M20 dimerisation" evidence="7">
    <location>
        <begin position="219"/>
        <end position="365"/>
    </location>
</feature>
<comment type="similarity">
    <text evidence="1">Belongs to the peptidase M20A family.</text>
</comment>
<dbReference type="PANTHER" id="PTHR45962">
    <property type="entry name" value="N-FATTY-ACYL-AMINO ACID SYNTHASE/HYDROLASE PM20D1"/>
    <property type="match status" value="1"/>
</dbReference>
<evidence type="ECO:0000256" key="3">
    <source>
        <dbReference type="ARBA" id="ARBA00022723"/>
    </source>
</evidence>
<dbReference type="GO" id="GO:0006508">
    <property type="term" value="P:proteolysis"/>
    <property type="evidence" value="ECO:0007669"/>
    <property type="project" value="UniProtKB-KW"/>
</dbReference>
<dbReference type="GO" id="GO:0008233">
    <property type="term" value="F:peptidase activity"/>
    <property type="evidence" value="ECO:0007669"/>
    <property type="project" value="UniProtKB-KW"/>
</dbReference>
<accession>A0A328BEL8</accession>
<dbReference type="Gene3D" id="1.10.150.900">
    <property type="match status" value="1"/>
</dbReference>
<name>A0A328BEL8_9CAUL</name>
<dbReference type="InterPro" id="IPR047177">
    <property type="entry name" value="Pept_M20A"/>
</dbReference>
<dbReference type="Gene3D" id="3.30.70.360">
    <property type="match status" value="1"/>
</dbReference>
<gene>
    <name evidence="8" type="ORF">DJ019_10515</name>
</gene>
<protein>
    <submittedName>
        <fullName evidence="8">Peptidase M20</fullName>
    </submittedName>
</protein>
<dbReference type="Pfam" id="PF01546">
    <property type="entry name" value="Peptidase_M20"/>
    <property type="match status" value="1"/>
</dbReference>
<keyword evidence="4" id="KW-0378">Hydrolase</keyword>
<keyword evidence="2" id="KW-0645">Protease</keyword>
<dbReference type="Proteomes" id="UP000249524">
    <property type="component" value="Unassembled WGS sequence"/>
</dbReference>
<dbReference type="SUPFAM" id="SSF55031">
    <property type="entry name" value="Bacterial exopeptidase dimerisation domain"/>
    <property type="match status" value="1"/>
</dbReference>
<keyword evidence="9" id="KW-1185">Reference proteome</keyword>
<keyword evidence="5" id="KW-0862">Zinc</keyword>
<evidence type="ECO:0000313" key="8">
    <source>
        <dbReference type="EMBL" id="RAK65397.1"/>
    </source>
</evidence>
<dbReference type="PANTHER" id="PTHR45962:SF1">
    <property type="entry name" value="N-FATTY-ACYL-AMINO ACID SYNTHASE_HYDROLASE PM20D1"/>
    <property type="match status" value="1"/>
</dbReference>
<evidence type="ECO:0000256" key="4">
    <source>
        <dbReference type="ARBA" id="ARBA00022801"/>
    </source>
</evidence>
<organism evidence="8 9">
    <name type="scientific">Phenylobacterium kunshanense</name>
    <dbReference type="NCBI Taxonomy" id="1445034"/>
    <lineage>
        <taxon>Bacteria</taxon>
        <taxon>Pseudomonadati</taxon>
        <taxon>Pseudomonadota</taxon>
        <taxon>Alphaproteobacteria</taxon>
        <taxon>Caulobacterales</taxon>
        <taxon>Caulobacteraceae</taxon>
        <taxon>Phenylobacterium</taxon>
    </lineage>
</organism>
<keyword evidence="6" id="KW-0732">Signal</keyword>
<dbReference type="InterPro" id="IPR001261">
    <property type="entry name" value="ArgE/DapE_CS"/>
</dbReference>
<dbReference type="GO" id="GO:0046872">
    <property type="term" value="F:metal ion binding"/>
    <property type="evidence" value="ECO:0007669"/>
    <property type="project" value="UniProtKB-KW"/>
</dbReference>
<evidence type="ECO:0000313" key="9">
    <source>
        <dbReference type="Proteomes" id="UP000249524"/>
    </source>
</evidence>
<feature type="signal peptide" evidence="6">
    <location>
        <begin position="1"/>
        <end position="20"/>
    </location>
</feature>
<proteinExistence type="inferred from homology"/>
<dbReference type="SUPFAM" id="SSF53187">
    <property type="entry name" value="Zn-dependent exopeptidases"/>
    <property type="match status" value="1"/>
</dbReference>
<feature type="chain" id="PRO_5016342636" evidence="6">
    <location>
        <begin position="21"/>
        <end position="470"/>
    </location>
</feature>
<dbReference type="RefSeq" id="WP_111275993.1">
    <property type="nucleotide sequence ID" value="NZ_QFYS01000004.1"/>
</dbReference>
<evidence type="ECO:0000256" key="1">
    <source>
        <dbReference type="ARBA" id="ARBA00006247"/>
    </source>
</evidence>
<dbReference type="AlphaFoldDB" id="A0A328BEL8"/>
<evidence type="ECO:0000259" key="7">
    <source>
        <dbReference type="Pfam" id="PF07687"/>
    </source>
</evidence>
<sequence length="470" mass="49937">MFRFAAAATAVAMFATAASAAPPKDTGEAAFRSLYKELVETNTTGSAGSCTLAAERMAARLKAAGFPDSDLVLFTPEGRPKDGGLVAIYPGKDPKAKAVLLLAHIDVVEARREDWTRDPFVMVEEDGYFYGRGVADDKAQAAIWTDMLIRYRQEGFKPRRTLKVALTCGEEGGGQVNGAAWLAKNRRELIDAGLALNEGGGGAFGPGGKRLTNTVLVAEKAPVTFTFEVTNPGGHSSRPRPDNAIYQLSAALQRLAAHEFPVQFNDGNRGFFQRMSKIVGGETGAAMAAIVANPTDAAANAVLSKDVNYHAYLRTTCVATMLDAGHAGNALPQRARATVSCRILPGVPIDEVRAALERAVADPGVKITAGPRFFPESKPPALTPAVLAPIEKVTAQMWPGVAVVPVMEAGATDSSFLNAAGIPAYGVSGLFFDPDLGGVHGLNERVRVQSVMESREFLYRLVKIYADQKD</sequence>
<dbReference type="Pfam" id="PF07687">
    <property type="entry name" value="M20_dimer"/>
    <property type="match status" value="1"/>
</dbReference>
<dbReference type="InterPro" id="IPR011650">
    <property type="entry name" value="Peptidase_M20_dimer"/>
</dbReference>
<comment type="caution">
    <text evidence="8">The sequence shown here is derived from an EMBL/GenBank/DDBJ whole genome shotgun (WGS) entry which is preliminary data.</text>
</comment>
<dbReference type="OrthoDB" id="9809784at2"/>
<dbReference type="InterPro" id="IPR036264">
    <property type="entry name" value="Bact_exopeptidase_dim_dom"/>
</dbReference>
<reference evidence="8 9" key="1">
    <citation type="submission" date="2018-05" db="EMBL/GenBank/DDBJ databases">
        <authorList>
            <person name="Lanie J.A."/>
            <person name="Ng W.-L."/>
            <person name="Kazmierczak K.M."/>
            <person name="Andrzejewski T.M."/>
            <person name="Davidsen T.M."/>
            <person name="Wayne K.J."/>
            <person name="Tettelin H."/>
            <person name="Glass J.I."/>
            <person name="Rusch D."/>
            <person name="Podicherti R."/>
            <person name="Tsui H.-C.T."/>
            <person name="Winkler M.E."/>
        </authorList>
    </citation>
    <scope>NUCLEOTIDE SEQUENCE [LARGE SCALE GENOMIC DNA]</scope>
    <source>
        <strain evidence="8 9">BUT-10</strain>
    </source>
</reference>
<evidence type="ECO:0000256" key="2">
    <source>
        <dbReference type="ARBA" id="ARBA00022670"/>
    </source>
</evidence>
<evidence type="ECO:0000256" key="5">
    <source>
        <dbReference type="ARBA" id="ARBA00022833"/>
    </source>
</evidence>
<dbReference type="EMBL" id="QFYS01000004">
    <property type="protein sequence ID" value="RAK65397.1"/>
    <property type="molecule type" value="Genomic_DNA"/>
</dbReference>
<dbReference type="Gene3D" id="3.40.630.10">
    <property type="entry name" value="Zn peptidases"/>
    <property type="match status" value="1"/>
</dbReference>
<dbReference type="InterPro" id="IPR002933">
    <property type="entry name" value="Peptidase_M20"/>
</dbReference>